<evidence type="ECO:0000313" key="2">
    <source>
        <dbReference type="Proteomes" id="UP001304683"/>
    </source>
</evidence>
<sequence length="190" mass="21917">MRHDVNPRVLFPAEWEQRWRELVADGQVDQAVFELVDRHTHVPLDAVQEKLAGVIKVDGPFVFEVEPNIIVWAGMSRDFAAIIQRLLNAPKPRPFEKGFRLHVRRISADAYAIRQLALPLVTVLRKPRATPHWYPMILCHSRDVPTQERRLILREDASLTRFVVRRNPGELHDVWRGHVPPETVLGGQAT</sequence>
<keyword evidence="2" id="KW-1185">Reference proteome</keyword>
<protein>
    <submittedName>
        <fullName evidence="1">Uncharacterized protein</fullName>
    </submittedName>
</protein>
<evidence type="ECO:0000313" key="1">
    <source>
        <dbReference type="EMBL" id="WPD20201.1"/>
    </source>
</evidence>
<dbReference type="Proteomes" id="UP001304683">
    <property type="component" value="Chromosome"/>
</dbReference>
<reference evidence="1 2" key="1">
    <citation type="submission" date="2023-08" db="EMBL/GenBank/DDBJ databases">
        <title>Genome sequence of Thermaerobacter compostii strain Ins1, a spore-forming filamentous bacterium isolated from a deep geothermal reservoir.</title>
        <authorList>
            <person name="Bregnard D."/>
            <person name="Gonzalez D."/>
            <person name="Junier P."/>
        </authorList>
    </citation>
    <scope>NUCLEOTIDE SEQUENCE [LARGE SCALE GENOMIC DNA]</scope>
    <source>
        <strain evidence="1 2">Ins1</strain>
    </source>
</reference>
<dbReference type="EMBL" id="CP132508">
    <property type="protein sequence ID" value="WPD20201.1"/>
    <property type="molecule type" value="Genomic_DNA"/>
</dbReference>
<dbReference type="RefSeq" id="WP_318751572.1">
    <property type="nucleotide sequence ID" value="NZ_CP132508.1"/>
</dbReference>
<gene>
    <name evidence="1" type="ORF">Q5761_06105</name>
</gene>
<name>A0ABZ0QRS7_9FIRM</name>
<accession>A0ABZ0QRS7</accession>
<proteinExistence type="predicted"/>
<organism evidence="1 2">
    <name type="scientific">Thermaerobacter composti</name>
    <dbReference type="NCBI Taxonomy" id="554949"/>
    <lineage>
        <taxon>Bacteria</taxon>
        <taxon>Bacillati</taxon>
        <taxon>Bacillota</taxon>
        <taxon>Clostridia</taxon>
        <taxon>Eubacteriales</taxon>
        <taxon>Clostridiales Family XVII. Incertae Sedis</taxon>
        <taxon>Thermaerobacter</taxon>
    </lineage>
</organism>